<reference evidence="1" key="1">
    <citation type="submission" date="2013-11" db="EMBL/GenBank/DDBJ databases">
        <title>The Genome Sequence of Phytophthora parasitica CJ02B3.</title>
        <authorList>
            <consortium name="The Broad Institute Genomics Platform"/>
            <person name="Russ C."/>
            <person name="Tyler B."/>
            <person name="Panabieres F."/>
            <person name="Shan W."/>
            <person name="Tripathy S."/>
            <person name="Grunwald N."/>
            <person name="Machado M."/>
            <person name="Johnson C.S."/>
            <person name="Arredondo F."/>
            <person name="Hong C."/>
            <person name="Coffey M."/>
            <person name="Young S.K."/>
            <person name="Zeng Q."/>
            <person name="Gargeya S."/>
            <person name="Fitzgerald M."/>
            <person name="Abouelleil A."/>
            <person name="Alvarado L."/>
            <person name="Chapman S.B."/>
            <person name="Gainer-Dewar J."/>
            <person name="Goldberg J."/>
            <person name="Griggs A."/>
            <person name="Gujja S."/>
            <person name="Hansen M."/>
            <person name="Howarth C."/>
            <person name="Imamovic A."/>
            <person name="Ireland A."/>
            <person name="Larimer J."/>
            <person name="McCowan C."/>
            <person name="Murphy C."/>
            <person name="Pearson M."/>
            <person name="Poon T.W."/>
            <person name="Priest M."/>
            <person name="Roberts A."/>
            <person name="Saif S."/>
            <person name="Shea T."/>
            <person name="Sykes S."/>
            <person name="Wortman J."/>
            <person name="Nusbaum C."/>
            <person name="Birren B."/>
        </authorList>
    </citation>
    <scope>NUCLEOTIDE SEQUENCE [LARGE SCALE GENOMIC DNA]</scope>
    <source>
        <strain evidence="1">CJ02B3</strain>
    </source>
</reference>
<reference evidence="2" key="2">
    <citation type="submission" date="2013-11" db="EMBL/GenBank/DDBJ databases">
        <title>The Genome Sequence of Phytophthora parasitica CJ05E6.</title>
        <authorList>
            <consortium name="The Broad Institute Genomics Platform"/>
            <person name="Russ C."/>
            <person name="Tyler B."/>
            <person name="Panabieres F."/>
            <person name="Shan W."/>
            <person name="Tripathy S."/>
            <person name="Grunwald N."/>
            <person name="Machado M."/>
            <person name="Johnson C.S."/>
            <person name="Arredondo F."/>
            <person name="Hong C."/>
            <person name="Coffey M."/>
            <person name="Young S.K."/>
            <person name="Zeng Q."/>
            <person name="Gargeya S."/>
            <person name="Fitzgerald M."/>
            <person name="Abouelleil A."/>
            <person name="Alvarado L."/>
            <person name="Chapman S.B."/>
            <person name="Gainer-Dewar J."/>
            <person name="Goldberg J."/>
            <person name="Griggs A."/>
            <person name="Gujja S."/>
            <person name="Hansen M."/>
            <person name="Howarth C."/>
            <person name="Imamovic A."/>
            <person name="Ireland A."/>
            <person name="Larimer J."/>
            <person name="McCowan C."/>
            <person name="Murphy C."/>
            <person name="Pearson M."/>
            <person name="Poon T.W."/>
            <person name="Priest M."/>
            <person name="Roberts A."/>
            <person name="Saif S."/>
            <person name="Shea T."/>
            <person name="Sykes S."/>
            <person name="Wortman J."/>
            <person name="Nusbaum C."/>
            <person name="Birren B."/>
        </authorList>
    </citation>
    <scope>NUCLEOTIDE SEQUENCE [LARGE SCALE GENOMIC DNA]</scope>
    <source>
        <strain evidence="2">CJ05E6</strain>
    </source>
</reference>
<dbReference type="Proteomes" id="UP000053236">
    <property type="component" value="Unassembled WGS sequence"/>
</dbReference>
<dbReference type="AlphaFoldDB" id="W2GAR5"/>
<organism evidence="1">
    <name type="scientific">Phytophthora nicotianae</name>
    <name type="common">Potato buckeye rot agent</name>
    <name type="synonym">Phytophthora parasitica</name>
    <dbReference type="NCBI Taxonomy" id="4792"/>
    <lineage>
        <taxon>Eukaryota</taxon>
        <taxon>Sar</taxon>
        <taxon>Stramenopiles</taxon>
        <taxon>Oomycota</taxon>
        <taxon>Peronosporomycetes</taxon>
        <taxon>Peronosporales</taxon>
        <taxon>Peronosporaceae</taxon>
        <taxon>Phytophthora</taxon>
    </lineage>
</organism>
<dbReference type="VEuPathDB" id="FungiDB:PPTG_23575"/>
<sequence length="89" mass="9692">MAASAATAPGQGLKPPSRREAIELATMAWQSVGLKVIKSGFTYKLKKDSNTQPETIVAKELEHLHAVEETVSESDDIVTQLIDEPTEEK</sequence>
<gene>
    <name evidence="1" type="ORF">L915_14078</name>
    <name evidence="2" type="ORF">L916_13976</name>
</gene>
<evidence type="ECO:0000313" key="2">
    <source>
        <dbReference type="EMBL" id="ETL33596.1"/>
    </source>
</evidence>
<protein>
    <submittedName>
        <fullName evidence="1">Uncharacterized protein</fullName>
    </submittedName>
</protein>
<dbReference type="EMBL" id="KI687747">
    <property type="protein sequence ID" value="ETK80173.1"/>
    <property type="molecule type" value="Genomic_DNA"/>
</dbReference>
<dbReference type="Proteomes" id="UP000053864">
    <property type="component" value="Unassembled WGS sequence"/>
</dbReference>
<accession>W2GAR5</accession>
<proteinExistence type="predicted"/>
<name>W2GAR5_PHYNI</name>
<evidence type="ECO:0000313" key="1">
    <source>
        <dbReference type="EMBL" id="ETK80173.1"/>
    </source>
</evidence>
<dbReference type="EMBL" id="KI674500">
    <property type="protein sequence ID" value="ETL33596.1"/>
    <property type="molecule type" value="Genomic_DNA"/>
</dbReference>